<keyword evidence="7 9" id="KW-0665">Pyrimidine biosynthesis</keyword>
<evidence type="ECO:0000313" key="14">
    <source>
        <dbReference type="Proteomes" id="UP000283269"/>
    </source>
</evidence>
<evidence type="ECO:0000313" key="13">
    <source>
        <dbReference type="EMBL" id="PPQ88579.1"/>
    </source>
</evidence>
<dbReference type="GO" id="GO:0097268">
    <property type="term" value="C:cytoophidium"/>
    <property type="evidence" value="ECO:0007669"/>
    <property type="project" value="TreeGrafter"/>
</dbReference>
<feature type="region of interest" description="Disordered" evidence="10">
    <location>
        <begin position="668"/>
        <end position="702"/>
    </location>
</feature>
<dbReference type="GO" id="GO:0019856">
    <property type="term" value="P:pyrimidine nucleobase biosynthetic process"/>
    <property type="evidence" value="ECO:0007669"/>
    <property type="project" value="TreeGrafter"/>
</dbReference>
<dbReference type="PANTHER" id="PTHR11550:SF0">
    <property type="entry name" value="CTP SYNTHASE-RELATED"/>
    <property type="match status" value="1"/>
</dbReference>
<dbReference type="InterPro" id="IPR017926">
    <property type="entry name" value="GATASE"/>
</dbReference>
<dbReference type="FunCoup" id="A0A409XCQ3">
    <property type="interactions" value="268"/>
</dbReference>
<dbReference type="AlphaFoldDB" id="A0A409XCQ3"/>
<keyword evidence="6 9" id="KW-0315">Glutamine amidotransferase</keyword>
<accession>A0A409XCQ3</accession>
<keyword evidence="5 9" id="KW-0067">ATP-binding</keyword>
<dbReference type="Gene3D" id="3.40.50.300">
    <property type="entry name" value="P-loop containing nucleotide triphosphate hydrolases"/>
    <property type="match status" value="1"/>
</dbReference>
<dbReference type="SUPFAM" id="SSF52317">
    <property type="entry name" value="Class I glutamine amidotransferase-like"/>
    <property type="match status" value="1"/>
</dbReference>
<feature type="domain" description="Glutamine amidotransferase" evidence="11">
    <location>
        <begin position="376"/>
        <end position="625"/>
    </location>
</feature>
<evidence type="ECO:0000256" key="7">
    <source>
        <dbReference type="ARBA" id="ARBA00022975"/>
    </source>
</evidence>
<gene>
    <name evidence="13" type="ORF">CVT25_009959</name>
</gene>
<evidence type="ECO:0000256" key="3">
    <source>
        <dbReference type="ARBA" id="ARBA00022598"/>
    </source>
</evidence>
<dbReference type="GO" id="GO:0005524">
    <property type="term" value="F:ATP binding"/>
    <property type="evidence" value="ECO:0007669"/>
    <property type="project" value="UniProtKB-KW"/>
</dbReference>
<evidence type="ECO:0000256" key="9">
    <source>
        <dbReference type="RuleBase" id="RU810713"/>
    </source>
</evidence>
<dbReference type="GO" id="GO:0003883">
    <property type="term" value="F:CTP synthase activity"/>
    <property type="evidence" value="ECO:0007669"/>
    <property type="project" value="UniProtKB-UniRule"/>
</dbReference>
<comment type="catalytic activity">
    <reaction evidence="8 9">
        <text>UTP + L-glutamine + ATP + H2O = CTP + L-glutamate + ADP + phosphate + 2 H(+)</text>
        <dbReference type="Rhea" id="RHEA:26426"/>
        <dbReference type="ChEBI" id="CHEBI:15377"/>
        <dbReference type="ChEBI" id="CHEBI:15378"/>
        <dbReference type="ChEBI" id="CHEBI:29985"/>
        <dbReference type="ChEBI" id="CHEBI:30616"/>
        <dbReference type="ChEBI" id="CHEBI:37563"/>
        <dbReference type="ChEBI" id="CHEBI:43474"/>
        <dbReference type="ChEBI" id="CHEBI:46398"/>
        <dbReference type="ChEBI" id="CHEBI:58359"/>
        <dbReference type="ChEBI" id="CHEBI:456216"/>
        <dbReference type="EC" id="6.3.4.2"/>
    </reaction>
</comment>
<dbReference type="STRING" id="93625.A0A409XCQ3"/>
<dbReference type="PANTHER" id="PTHR11550">
    <property type="entry name" value="CTP SYNTHASE"/>
    <property type="match status" value="1"/>
</dbReference>
<evidence type="ECO:0000256" key="5">
    <source>
        <dbReference type="ARBA" id="ARBA00022840"/>
    </source>
</evidence>
<dbReference type="FunFam" id="3.40.50.880:FF:000005">
    <property type="entry name" value="CTP synthase"/>
    <property type="match status" value="1"/>
</dbReference>
<evidence type="ECO:0000256" key="1">
    <source>
        <dbReference type="ARBA" id="ARBA00005171"/>
    </source>
</evidence>
<evidence type="ECO:0000256" key="4">
    <source>
        <dbReference type="ARBA" id="ARBA00022741"/>
    </source>
</evidence>
<proteinExistence type="inferred from homology"/>
<dbReference type="PROSITE" id="PS51273">
    <property type="entry name" value="GATASE_TYPE_1"/>
    <property type="match status" value="1"/>
</dbReference>
<comment type="caution">
    <text evidence="13">The sequence shown here is derived from an EMBL/GenBank/DDBJ whole genome shotgun (WGS) entry which is preliminary data.</text>
</comment>
<evidence type="ECO:0000256" key="10">
    <source>
        <dbReference type="SAM" id="MobiDB-lite"/>
    </source>
</evidence>
<dbReference type="Pfam" id="PF00117">
    <property type="entry name" value="GATase"/>
    <property type="match status" value="1"/>
</dbReference>
<protein>
    <recommendedName>
        <fullName evidence="9">CTP synthase</fullName>
        <ecNumber evidence="9">6.3.4.2</ecNumber>
    </recommendedName>
    <alternativeName>
        <fullName evidence="9">UTP--ammonia ligase</fullName>
    </alternativeName>
</protein>
<keyword evidence="3 9" id="KW-0436">Ligase</keyword>
<dbReference type="InterPro" id="IPR029062">
    <property type="entry name" value="Class_I_gatase-like"/>
</dbReference>
<dbReference type="GO" id="GO:0044210">
    <property type="term" value="P:'de novo' CTP biosynthetic process"/>
    <property type="evidence" value="ECO:0007669"/>
    <property type="project" value="UniProtKB-UniRule"/>
</dbReference>
<organism evidence="13 14">
    <name type="scientific">Psilocybe cyanescens</name>
    <dbReference type="NCBI Taxonomy" id="93625"/>
    <lineage>
        <taxon>Eukaryota</taxon>
        <taxon>Fungi</taxon>
        <taxon>Dikarya</taxon>
        <taxon>Basidiomycota</taxon>
        <taxon>Agaricomycotina</taxon>
        <taxon>Agaricomycetes</taxon>
        <taxon>Agaricomycetidae</taxon>
        <taxon>Agaricales</taxon>
        <taxon>Agaricineae</taxon>
        <taxon>Strophariaceae</taxon>
        <taxon>Psilocybe</taxon>
    </lineage>
</organism>
<evidence type="ECO:0000256" key="8">
    <source>
        <dbReference type="ARBA" id="ARBA00047781"/>
    </source>
</evidence>
<dbReference type="InterPro" id="IPR004468">
    <property type="entry name" value="CTP_synthase"/>
</dbReference>
<dbReference type="InterPro" id="IPR017456">
    <property type="entry name" value="CTP_synthase_N"/>
</dbReference>
<evidence type="ECO:0000256" key="6">
    <source>
        <dbReference type="ARBA" id="ARBA00022962"/>
    </source>
</evidence>
<dbReference type="Gene3D" id="3.40.50.880">
    <property type="match status" value="1"/>
</dbReference>
<feature type="domain" description="CTP synthase N-terminal" evidence="12">
    <location>
        <begin position="198"/>
        <end position="300"/>
    </location>
</feature>
<dbReference type="OrthoDB" id="1739076at2759"/>
<keyword evidence="4 9" id="KW-0547">Nucleotide-binding</keyword>
<name>A0A409XCQ3_PSICY</name>
<dbReference type="CDD" id="cd01746">
    <property type="entry name" value="GATase1_CTP_Synthase"/>
    <property type="match status" value="1"/>
</dbReference>
<reference evidence="13 14" key="1">
    <citation type="journal article" date="2018" name="Evol. Lett.">
        <title>Horizontal gene cluster transfer increased hallucinogenic mushroom diversity.</title>
        <authorList>
            <person name="Reynolds H.T."/>
            <person name="Vijayakumar V."/>
            <person name="Gluck-Thaler E."/>
            <person name="Korotkin H.B."/>
            <person name="Matheny P.B."/>
            <person name="Slot J.C."/>
        </authorList>
    </citation>
    <scope>NUCLEOTIDE SEQUENCE [LARGE SCALE GENOMIC DNA]</scope>
    <source>
        <strain evidence="13 14">2631</strain>
    </source>
</reference>
<comment type="pathway">
    <text evidence="1 9">Pyrimidine metabolism; CTP biosynthesis via de novo pathway; CTP from UDP: step 2/2.</text>
</comment>
<evidence type="ECO:0000259" key="11">
    <source>
        <dbReference type="Pfam" id="PF00117"/>
    </source>
</evidence>
<dbReference type="NCBIfam" id="NF003792">
    <property type="entry name" value="PRK05380.1"/>
    <property type="match status" value="1"/>
</dbReference>
<evidence type="ECO:0000259" key="12">
    <source>
        <dbReference type="Pfam" id="PF06418"/>
    </source>
</evidence>
<dbReference type="InterPro" id="IPR033828">
    <property type="entry name" value="GATase1_CTP_Synthase"/>
</dbReference>
<dbReference type="EC" id="6.3.4.2" evidence="9"/>
<feature type="compositionally biased region" description="Basic and acidic residues" evidence="10">
    <location>
        <begin position="668"/>
        <end position="692"/>
    </location>
</feature>
<dbReference type="GO" id="GO:0005737">
    <property type="term" value="C:cytoplasm"/>
    <property type="evidence" value="ECO:0007669"/>
    <property type="project" value="TreeGrafter"/>
</dbReference>
<dbReference type="CDD" id="cd03113">
    <property type="entry name" value="CTPS_N"/>
    <property type="match status" value="1"/>
</dbReference>
<dbReference type="SUPFAM" id="SSF52540">
    <property type="entry name" value="P-loop containing nucleoside triphosphate hydrolases"/>
    <property type="match status" value="1"/>
</dbReference>
<comment type="similarity">
    <text evidence="2 9">Belongs to the CTP synthase family.</text>
</comment>
<feature type="domain" description="CTP synthase N-terminal" evidence="12">
    <location>
        <begin position="3"/>
        <end position="173"/>
    </location>
</feature>
<dbReference type="InParanoid" id="A0A409XCQ3"/>
<comment type="function">
    <text evidence="9">Catalyzes the ATP-dependent amination of UTP to CTP with either L-glutamine or ammonia as the source of nitrogen.</text>
</comment>
<dbReference type="GO" id="GO:0042802">
    <property type="term" value="F:identical protein binding"/>
    <property type="evidence" value="ECO:0007669"/>
    <property type="project" value="TreeGrafter"/>
</dbReference>
<dbReference type="EMBL" id="NHYD01002059">
    <property type="protein sequence ID" value="PPQ88579.1"/>
    <property type="molecule type" value="Genomic_DNA"/>
</dbReference>
<dbReference type="Pfam" id="PF06418">
    <property type="entry name" value="CTP_synth_N"/>
    <property type="match status" value="2"/>
</dbReference>
<keyword evidence="14" id="KW-1185">Reference proteome</keyword>
<sequence>MTKYILVSGGVVSGIGKGVIASSTGLLLKTTGLKVTAIKIDPYMNIDAGTMRPTEHGEVYVLNDGGEVDLDLGNYERYLNVTLSRDNNITTGKIYRQVIEKERKGEYLGKTVQIVPHITNAIQDWIERVSKIPVDESGEEPDVCIVELGGTVGDIESAPFIEAMRQFQFRVSQRPSSSSSSASSSSSSSSAAMYSPHTAAANFALIHVSLVPDMHGEQKTKPTQTTIHSLRGLGLLPDIIACRLLSSTPLQPSTKEKISMFCHVDPRQVVGVHDVSSVYHVPLLLQDQGIVEYLTRRLGLGEVRVRRAAGVLGVSRALGRPGVDDKEEEEEETKRIWEERRAKGRELGKRWRELTAGQERLFDKVSIALVGKYTDLKDSYMSVSKALEHSAFRVHRKLTIQWVESSDLEPETQETNPARYHDAWRAVVGAGGILVPGGFGHRGTEGMMLAIKYAREQRVPFLGICLGFQLAVVEWARNVMDIGDATSGEFEPEAKNPLVIFMPEISKTHMGGTMRLGLRPTVFGPSTSSSTDTGADGNAAVTSTIRKLYGGAGTIWERHRHRYEVNPAYVERLAASGMAFVGKDEKGERMQVCELPDHPFFVGMQAHPEFCTRPLNPSPPFLGFVAAACGASTTHPGTTVLAEQVQQQMSSYAPPHPKEAMVSEARIKRREEEGEGEGERQRQVDGLSEHMKVVQVVNDDGL</sequence>
<dbReference type="InterPro" id="IPR027417">
    <property type="entry name" value="P-loop_NTPase"/>
</dbReference>
<evidence type="ECO:0000256" key="2">
    <source>
        <dbReference type="ARBA" id="ARBA00007533"/>
    </source>
</evidence>
<dbReference type="Proteomes" id="UP000283269">
    <property type="component" value="Unassembled WGS sequence"/>
</dbReference>
<dbReference type="UniPathway" id="UPA00159">
    <property type="reaction ID" value="UER00277"/>
</dbReference>